<feature type="transmembrane region" description="Helical" evidence="1">
    <location>
        <begin position="90"/>
        <end position="109"/>
    </location>
</feature>
<name>A0A2H0V2U2_9BACT</name>
<feature type="transmembrane region" description="Helical" evidence="1">
    <location>
        <begin position="14"/>
        <end position="39"/>
    </location>
</feature>
<dbReference type="InterPro" id="IPR015943">
    <property type="entry name" value="WD40/YVTN_repeat-like_dom_sf"/>
</dbReference>
<feature type="transmembrane region" description="Helical" evidence="1">
    <location>
        <begin position="270"/>
        <end position="294"/>
    </location>
</feature>
<keyword evidence="1" id="KW-0812">Transmembrane</keyword>
<gene>
    <name evidence="2" type="ORF">COT99_00820</name>
</gene>
<feature type="transmembrane region" description="Helical" evidence="1">
    <location>
        <begin position="59"/>
        <end position="78"/>
    </location>
</feature>
<organism evidence="2 3">
    <name type="scientific">Candidatus Falkowbacteria bacterium CG10_big_fil_rev_8_21_14_0_10_43_10</name>
    <dbReference type="NCBI Taxonomy" id="1974567"/>
    <lineage>
        <taxon>Bacteria</taxon>
        <taxon>Candidatus Falkowiibacteriota</taxon>
    </lineage>
</organism>
<dbReference type="Gene3D" id="2.130.10.10">
    <property type="entry name" value="YVTN repeat-like/Quinoprotein amine dehydrogenase"/>
    <property type="match status" value="1"/>
</dbReference>
<comment type="caution">
    <text evidence="2">The sequence shown here is derived from an EMBL/GenBank/DDBJ whole genome shotgun (WGS) entry which is preliminary data.</text>
</comment>
<dbReference type="Proteomes" id="UP000228626">
    <property type="component" value="Unassembled WGS sequence"/>
</dbReference>
<feature type="transmembrane region" description="Helical" evidence="1">
    <location>
        <begin position="301"/>
        <end position="320"/>
    </location>
</feature>
<protein>
    <recommendedName>
        <fullName evidence="4">Glycosyltransferase RgtA/B/C/D-like domain-containing protein</fullName>
    </recommendedName>
</protein>
<evidence type="ECO:0008006" key="4">
    <source>
        <dbReference type="Google" id="ProtNLM"/>
    </source>
</evidence>
<dbReference type="EMBL" id="PFAR01000012">
    <property type="protein sequence ID" value="PIR93411.1"/>
    <property type="molecule type" value="Genomic_DNA"/>
</dbReference>
<evidence type="ECO:0000256" key="1">
    <source>
        <dbReference type="SAM" id="Phobius"/>
    </source>
</evidence>
<dbReference type="AlphaFoldDB" id="A0A2H0V2U2"/>
<accession>A0A2H0V2U2</accession>
<evidence type="ECO:0000313" key="2">
    <source>
        <dbReference type="EMBL" id="PIR93411.1"/>
    </source>
</evidence>
<evidence type="ECO:0000313" key="3">
    <source>
        <dbReference type="Proteomes" id="UP000228626"/>
    </source>
</evidence>
<feature type="transmembrane region" description="Helical" evidence="1">
    <location>
        <begin position="135"/>
        <end position="159"/>
    </location>
</feature>
<feature type="transmembrane region" description="Helical" evidence="1">
    <location>
        <begin position="212"/>
        <end position="231"/>
    </location>
</feature>
<keyword evidence="1" id="KW-0472">Membrane</keyword>
<dbReference type="SUPFAM" id="SSF110296">
    <property type="entry name" value="Oligoxyloglucan reducing end-specific cellobiohydrolase"/>
    <property type="match status" value="1"/>
</dbReference>
<proteinExistence type="predicted"/>
<feature type="transmembrane region" description="Helical" evidence="1">
    <location>
        <begin position="332"/>
        <end position="351"/>
    </location>
</feature>
<reference evidence="3" key="1">
    <citation type="submission" date="2017-09" db="EMBL/GenBank/DDBJ databases">
        <title>Depth-based differentiation of microbial function through sediment-hosted aquifers and enrichment of novel symbionts in the deep terrestrial subsurface.</title>
        <authorList>
            <person name="Probst A.J."/>
            <person name="Ladd B."/>
            <person name="Jarett J.K."/>
            <person name="Geller-Mcgrath D.E."/>
            <person name="Sieber C.M.K."/>
            <person name="Emerson J.B."/>
            <person name="Anantharaman K."/>
            <person name="Thomas B.C."/>
            <person name="Malmstrom R."/>
            <person name="Stieglmeier M."/>
            <person name="Klingl A."/>
            <person name="Woyke T."/>
            <person name="Ryan C.M."/>
            <person name="Banfield J.F."/>
        </authorList>
    </citation>
    <scope>NUCLEOTIDE SEQUENCE [LARGE SCALE GENOMIC DNA]</scope>
</reference>
<feature type="transmembrane region" description="Helical" evidence="1">
    <location>
        <begin position="358"/>
        <end position="375"/>
    </location>
</feature>
<sequence>MANFFKDKKDNRKLFLSIFFACLTLSFLFYFNTLSIFFFSDDFEWLSFGERIKDNFLNIYQLRVSSFYSPIVNLFFFFGQCLYPFKSSVYHLAIILAHALNAALLFLFIDKVYKNKSASIFGALFFLFSAYHYEAIIWISAVMHILVTFLILLACLAYLEYAASKNSYYLLLSYFFAVLCFFTKESGVAVFAFIPLLYLYRQKENWFFYGNWKHLLPFFITLANILIYSYLWQRNSLWITGGIYKIEFGAYRQLVNSIFTLFYFPLNRFLIENPAIICLAVLFLIIVALVILAHKKYFREYLLAGCFIVIGFLPTLFFNYGTWNAISAGRYSYLPTVGGGMLMSLLFIFVTNFYFKKIAAFIFIILFIFYAYQNYNIIAGMQTEYAIVDRQMRGMLDSLLKHREKIDNSERVIIVQSYPFYGNNYYRYMYNYFVSSNYQGKWESELDWNTAIDRYTLASDLILGWNDVAMEFFIANDKNNPVQNPALANKKYPDQCLIKKKIDLVKIKLPDDIAKIDRIEYFEADKKLLLIAQEADGQRALWSYQQNKFKRLIKIKHIFFNGFIEADSKNNIYFMTNEPNFIYKSSDYGKSWRLVQGDPPPFWGIADAGGGIMYGSAWTFNSPIIYKSYDQGDSWQVWKNFSKIFPQEAIKYATGDERFKIRHLHDIAYRDNSLIVGTGDITRQTVLSDDNGDNWRQIWNEGFTSYVFAPAENSIFFGSDKNGGYGIAGYSFNTKKTNRVWNPLICDWSGYIYSMIEKNGRYYAAVHNENSNSLKYGILMSEDRQNWRPILEIMPDKQEFQSDAFIAGGLDDIIYVSLNDFLYYSTDSPAY</sequence>
<keyword evidence="1" id="KW-1133">Transmembrane helix</keyword>
<feature type="transmembrane region" description="Helical" evidence="1">
    <location>
        <begin position="171"/>
        <end position="200"/>
    </location>
</feature>